<reference evidence="1 2" key="1">
    <citation type="journal article" date="2022" name="Int. J. Syst. Evol. Microbiol.">
        <title>Noviherbaspirillum aridicola sp. nov., isolated from an arid soil in Pakistan.</title>
        <authorList>
            <person name="Khan I.U."/>
            <person name="Saqib M."/>
            <person name="Amin A."/>
            <person name="Hussain F."/>
            <person name="Li L."/>
            <person name="Liu Y.H."/>
            <person name="Fang B.Z."/>
            <person name="Ahmed I."/>
            <person name="Li W.J."/>
        </authorList>
    </citation>
    <scope>NUCLEOTIDE SEQUENCE [LARGE SCALE GENOMIC DNA]</scope>
    <source>
        <strain evidence="1 2">NCCP-691</strain>
    </source>
</reference>
<comment type="caution">
    <text evidence="1">The sequence shown here is derived from an EMBL/GenBank/DDBJ whole genome shotgun (WGS) entry which is preliminary data.</text>
</comment>
<evidence type="ECO:0000313" key="1">
    <source>
        <dbReference type="EMBL" id="GIZ51378.1"/>
    </source>
</evidence>
<proteinExistence type="predicted"/>
<dbReference type="RefSeq" id="WP_220807546.1">
    <property type="nucleotide sequence ID" value="NZ_BPMK01000005.1"/>
</dbReference>
<sequence>MSFLQSVRRLLARLGGPGARPPSAARMQGLYRRVREHALETFRNSELGGFEDIHRERRAKRRSLSLLMRLLSAQQRQEFRQFGHFHVNGGASGNRYRIRPGTFANIDVLYPSGRVKHRLCAHPAGDVPVYDVMAAQLLHLQDPQSEPRFLRQANVHLAISEEGGRSASMWMG</sequence>
<name>A0ABQ4Q2G1_9BURK</name>
<evidence type="ECO:0000313" key="2">
    <source>
        <dbReference type="Proteomes" id="UP000887222"/>
    </source>
</evidence>
<dbReference type="Proteomes" id="UP000887222">
    <property type="component" value="Unassembled WGS sequence"/>
</dbReference>
<keyword evidence="2" id="KW-1185">Reference proteome</keyword>
<organism evidence="1 2">
    <name type="scientific">Noviherbaspirillum aridicola</name>
    <dbReference type="NCBI Taxonomy" id="2849687"/>
    <lineage>
        <taxon>Bacteria</taxon>
        <taxon>Pseudomonadati</taxon>
        <taxon>Pseudomonadota</taxon>
        <taxon>Betaproteobacteria</taxon>
        <taxon>Burkholderiales</taxon>
        <taxon>Oxalobacteraceae</taxon>
        <taxon>Noviherbaspirillum</taxon>
    </lineage>
</organism>
<protein>
    <submittedName>
        <fullName evidence="1">Uncharacterized protein</fullName>
    </submittedName>
</protein>
<accession>A0ABQ4Q2G1</accession>
<dbReference type="EMBL" id="BPMK01000005">
    <property type="protein sequence ID" value="GIZ51378.1"/>
    <property type="molecule type" value="Genomic_DNA"/>
</dbReference>
<gene>
    <name evidence="1" type="ORF">NCCP691_13920</name>
</gene>